<proteinExistence type="inferred from homology"/>
<keyword evidence="8" id="KW-0010">Activator</keyword>
<feature type="compositionally biased region" description="Polar residues" evidence="9">
    <location>
        <begin position="141"/>
        <end position="170"/>
    </location>
</feature>
<protein>
    <recommendedName>
        <fullName evidence="3 8">Mediator of RNA polymerase II transcription subunit 4</fullName>
    </recommendedName>
    <alternativeName>
        <fullName evidence="7 8">Mediator complex subunit 4</fullName>
    </alternativeName>
</protein>
<evidence type="ECO:0000256" key="7">
    <source>
        <dbReference type="ARBA" id="ARBA00031257"/>
    </source>
</evidence>
<evidence type="ECO:0000256" key="8">
    <source>
        <dbReference type="RuleBase" id="RU364141"/>
    </source>
</evidence>
<feature type="region of interest" description="Disordered" evidence="9">
    <location>
        <begin position="127"/>
        <end position="171"/>
    </location>
</feature>
<evidence type="ECO:0000256" key="3">
    <source>
        <dbReference type="ARBA" id="ARBA00020629"/>
    </source>
</evidence>
<dbReference type="GO" id="GO:0016592">
    <property type="term" value="C:mediator complex"/>
    <property type="evidence" value="ECO:0007669"/>
    <property type="project" value="InterPro"/>
</dbReference>
<evidence type="ECO:0000256" key="1">
    <source>
        <dbReference type="ARBA" id="ARBA00004123"/>
    </source>
</evidence>
<dbReference type="AlphaFoldDB" id="A0A9N8P641"/>
<gene>
    <name evidence="8" type="primary">MED4</name>
    <name evidence="10" type="ORF">AWRI4619_LOCUS1797</name>
</gene>
<evidence type="ECO:0000313" key="11">
    <source>
        <dbReference type="Proteomes" id="UP000716446"/>
    </source>
</evidence>
<dbReference type="InterPro" id="IPR019258">
    <property type="entry name" value="Mediator_Med4"/>
</dbReference>
<dbReference type="GO" id="GO:0003712">
    <property type="term" value="F:transcription coregulator activity"/>
    <property type="evidence" value="ECO:0007669"/>
    <property type="project" value="InterPro"/>
</dbReference>
<feature type="region of interest" description="Disordered" evidence="9">
    <location>
        <begin position="225"/>
        <end position="271"/>
    </location>
</feature>
<feature type="non-terminal residue" evidence="10">
    <location>
        <position position="1"/>
    </location>
</feature>
<comment type="caution">
    <text evidence="10">The sequence shown here is derived from an EMBL/GenBank/DDBJ whole genome shotgun (WGS) entry which is preliminary data.</text>
</comment>
<feature type="compositionally biased region" description="Basic and acidic residues" evidence="9">
    <location>
        <begin position="236"/>
        <end position="252"/>
    </location>
</feature>
<accession>A0A9N8P641</accession>
<reference evidence="10" key="1">
    <citation type="submission" date="2020-06" db="EMBL/GenBank/DDBJ databases">
        <authorList>
            <person name="Onetto C."/>
        </authorList>
    </citation>
    <scope>NUCLEOTIDE SEQUENCE</scope>
</reference>
<dbReference type="PANTHER" id="PTHR13208">
    <property type="entry name" value="MEDIATOR OF RNA POLYMERASE II TRANSCRIPTION SUBUNIT 4"/>
    <property type="match status" value="1"/>
</dbReference>
<organism evidence="10 11">
    <name type="scientific">Aureobasidium vineae</name>
    <dbReference type="NCBI Taxonomy" id="2773715"/>
    <lineage>
        <taxon>Eukaryota</taxon>
        <taxon>Fungi</taxon>
        <taxon>Dikarya</taxon>
        <taxon>Ascomycota</taxon>
        <taxon>Pezizomycotina</taxon>
        <taxon>Dothideomycetes</taxon>
        <taxon>Dothideomycetidae</taxon>
        <taxon>Dothideales</taxon>
        <taxon>Saccotheciaceae</taxon>
        <taxon>Aureobasidium</taxon>
    </lineage>
</organism>
<evidence type="ECO:0000256" key="5">
    <source>
        <dbReference type="ARBA" id="ARBA00023163"/>
    </source>
</evidence>
<dbReference type="Proteomes" id="UP000716446">
    <property type="component" value="Unassembled WGS sequence"/>
</dbReference>
<sequence length="271" mass="29815">VFQTRFQRLETALNTLVESVAAYNPSISAADALVAADEDLDESLEQLAVHHANYSRILELRATADALDDKIKSTLRTLADTRKELLDIPSSQPAKHTRQVGVEELLSYAKFISKTTVPPTFRGHIPTDLLSQPQPVIPDAPTTQITNGMATPAQNGDNTSTTDQEATSENRAVATLSAETKAMLDPLSQLPFVPWPSQEVIRMGALAAIQGMLEDGTDPTTVLSAEEQEAKRKKRLQAEQEERERRRREDWAARGGNRAAMAEDVFDPDEL</sequence>
<dbReference type="EMBL" id="CAIJEN010000002">
    <property type="protein sequence ID" value="CAD0083230.1"/>
    <property type="molecule type" value="Genomic_DNA"/>
</dbReference>
<keyword evidence="4 8" id="KW-0805">Transcription regulation</keyword>
<name>A0A9N8P641_9PEZI</name>
<comment type="function">
    <text evidence="8">Component of the Mediator complex, a coactivator involved in the regulated transcription of nearly all RNA polymerase II-dependent genes. Mediator functions as a bridge to convey information from gene-specific regulatory proteins to the basal RNA polymerase II transcription machinery. Mediator is recruited to promoters by direct interactions with regulatory proteins and serves as a scaffold for the assembly of a functional preinitiation complex with RNA polymerase II and the general transcription factors.</text>
</comment>
<evidence type="ECO:0000256" key="6">
    <source>
        <dbReference type="ARBA" id="ARBA00023242"/>
    </source>
</evidence>
<comment type="subunit">
    <text evidence="8">Component of the Mediator complex.</text>
</comment>
<evidence type="ECO:0000313" key="10">
    <source>
        <dbReference type="EMBL" id="CAD0083230.1"/>
    </source>
</evidence>
<dbReference type="Pfam" id="PF10018">
    <property type="entry name" value="Med4"/>
    <property type="match status" value="1"/>
</dbReference>
<keyword evidence="11" id="KW-1185">Reference proteome</keyword>
<dbReference type="PANTHER" id="PTHR13208:SF2">
    <property type="entry name" value="MEDIATOR OF RNA POLYMERASE II TRANSCRIPTION SUBUNIT 4"/>
    <property type="match status" value="1"/>
</dbReference>
<comment type="similarity">
    <text evidence="2 8">Belongs to the Mediator complex subunit 4 family.</text>
</comment>
<comment type="subcellular location">
    <subcellularLocation>
        <location evidence="1 8">Nucleus</location>
    </subcellularLocation>
</comment>
<dbReference type="GO" id="GO:0006357">
    <property type="term" value="P:regulation of transcription by RNA polymerase II"/>
    <property type="evidence" value="ECO:0007669"/>
    <property type="project" value="InterPro"/>
</dbReference>
<dbReference type="GO" id="GO:0070847">
    <property type="term" value="C:core mediator complex"/>
    <property type="evidence" value="ECO:0007669"/>
    <property type="project" value="TreeGrafter"/>
</dbReference>
<keyword evidence="5 8" id="KW-0804">Transcription</keyword>
<evidence type="ECO:0000256" key="9">
    <source>
        <dbReference type="SAM" id="MobiDB-lite"/>
    </source>
</evidence>
<feature type="non-terminal residue" evidence="10">
    <location>
        <position position="271"/>
    </location>
</feature>
<evidence type="ECO:0000256" key="4">
    <source>
        <dbReference type="ARBA" id="ARBA00023015"/>
    </source>
</evidence>
<keyword evidence="6 8" id="KW-0539">Nucleus</keyword>
<evidence type="ECO:0000256" key="2">
    <source>
        <dbReference type="ARBA" id="ARBA00009626"/>
    </source>
</evidence>